<organism evidence="1 2">
    <name type="scientific">Scyliorhinus torazame</name>
    <name type="common">Cloudy catshark</name>
    <name type="synonym">Catulus torazame</name>
    <dbReference type="NCBI Taxonomy" id="75743"/>
    <lineage>
        <taxon>Eukaryota</taxon>
        <taxon>Metazoa</taxon>
        <taxon>Chordata</taxon>
        <taxon>Craniata</taxon>
        <taxon>Vertebrata</taxon>
        <taxon>Chondrichthyes</taxon>
        <taxon>Elasmobranchii</taxon>
        <taxon>Galeomorphii</taxon>
        <taxon>Galeoidea</taxon>
        <taxon>Carcharhiniformes</taxon>
        <taxon>Scyliorhinidae</taxon>
        <taxon>Scyliorhinus</taxon>
    </lineage>
</organism>
<accession>A0A401Q686</accession>
<protein>
    <submittedName>
        <fullName evidence="1">Uncharacterized protein</fullName>
    </submittedName>
</protein>
<gene>
    <name evidence="1" type="ORF">scyTo_0023111</name>
</gene>
<dbReference type="AlphaFoldDB" id="A0A401Q686"/>
<evidence type="ECO:0000313" key="1">
    <source>
        <dbReference type="EMBL" id="GCB80900.1"/>
    </source>
</evidence>
<dbReference type="EMBL" id="BFAA01026358">
    <property type="protein sequence ID" value="GCB80900.1"/>
    <property type="molecule type" value="Genomic_DNA"/>
</dbReference>
<proteinExistence type="predicted"/>
<keyword evidence="2" id="KW-1185">Reference proteome</keyword>
<reference evidence="1 2" key="1">
    <citation type="journal article" date="2018" name="Nat. Ecol. Evol.">
        <title>Shark genomes provide insights into elasmobranch evolution and the origin of vertebrates.</title>
        <authorList>
            <person name="Hara Y"/>
            <person name="Yamaguchi K"/>
            <person name="Onimaru K"/>
            <person name="Kadota M"/>
            <person name="Koyanagi M"/>
            <person name="Keeley SD"/>
            <person name="Tatsumi K"/>
            <person name="Tanaka K"/>
            <person name="Motone F"/>
            <person name="Kageyama Y"/>
            <person name="Nozu R"/>
            <person name="Adachi N"/>
            <person name="Nishimura O"/>
            <person name="Nakagawa R"/>
            <person name="Tanegashima C"/>
            <person name="Kiyatake I"/>
            <person name="Matsumoto R"/>
            <person name="Murakumo K"/>
            <person name="Nishida K"/>
            <person name="Terakita A"/>
            <person name="Kuratani S"/>
            <person name="Sato K"/>
            <person name="Hyodo S Kuraku.S."/>
        </authorList>
    </citation>
    <scope>NUCLEOTIDE SEQUENCE [LARGE SCALE GENOMIC DNA]</scope>
</reference>
<feature type="non-terminal residue" evidence="1">
    <location>
        <position position="1"/>
    </location>
</feature>
<evidence type="ECO:0000313" key="2">
    <source>
        <dbReference type="Proteomes" id="UP000288216"/>
    </source>
</evidence>
<comment type="caution">
    <text evidence="1">The sequence shown here is derived from an EMBL/GenBank/DDBJ whole genome shotgun (WGS) entry which is preliminary data.</text>
</comment>
<sequence>PVVTSTSTPVVTNTSTPVVTSTLTPAPINTTAVATNKRTESQVTNEETPKIKITGQYLFN</sequence>
<dbReference type="Proteomes" id="UP000288216">
    <property type="component" value="Unassembled WGS sequence"/>
</dbReference>
<name>A0A401Q686_SCYTO</name>